<dbReference type="RefSeq" id="WP_012638654.1">
    <property type="nucleotide sequence ID" value="NC_011901.1"/>
</dbReference>
<gene>
    <name evidence="2" type="ordered locus">Tgr7_2095</name>
</gene>
<dbReference type="OrthoDB" id="5329963at2"/>
<dbReference type="Gene3D" id="3.40.50.150">
    <property type="entry name" value="Vaccinia Virus protein VP39"/>
    <property type="match status" value="1"/>
</dbReference>
<name>B8GTT1_THISH</name>
<dbReference type="Proteomes" id="UP000002383">
    <property type="component" value="Chromosome"/>
</dbReference>
<protein>
    <submittedName>
        <fullName evidence="2">Methyltransferase FkbM</fullName>
    </submittedName>
</protein>
<dbReference type="SUPFAM" id="SSF53335">
    <property type="entry name" value="S-adenosyl-L-methionine-dependent methyltransferases"/>
    <property type="match status" value="1"/>
</dbReference>
<dbReference type="STRING" id="396588.Tgr7_2095"/>
<reference evidence="2 3" key="1">
    <citation type="journal article" date="2011" name="Stand. Genomic Sci.">
        <title>Complete genome sequence of 'Thioalkalivibrio sulfidophilus' HL-EbGr7.</title>
        <authorList>
            <person name="Muyzer G."/>
            <person name="Sorokin D.Y."/>
            <person name="Mavromatis K."/>
            <person name="Lapidus A."/>
            <person name="Clum A."/>
            <person name="Ivanova N."/>
            <person name="Pati A."/>
            <person name="d'Haeseleer P."/>
            <person name="Woyke T."/>
            <person name="Kyrpides N.C."/>
        </authorList>
    </citation>
    <scope>NUCLEOTIDE SEQUENCE [LARGE SCALE GENOMIC DNA]</scope>
    <source>
        <strain evidence="2 3">HL-EbGR7</strain>
    </source>
</reference>
<organism evidence="2 3">
    <name type="scientific">Thioalkalivibrio sulfidiphilus (strain HL-EbGR7)</name>
    <dbReference type="NCBI Taxonomy" id="396588"/>
    <lineage>
        <taxon>Bacteria</taxon>
        <taxon>Pseudomonadati</taxon>
        <taxon>Pseudomonadota</taxon>
        <taxon>Gammaproteobacteria</taxon>
        <taxon>Chromatiales</taxon>
        <taxon>Ectothiorhodospiraceae</taxon>
        <taxon>Thioalkalivibrio</taxon>
    </lineage>
</organism>
<dbReference type="GO" id="GO:0008171">
    <property type="term" value="F:O-methyltransferase activity"/>
    <property type="evidence" value="ECO:0007669"/>
    <property type="project" value="TreeGrafter"/>
</dbReference>
<dbReference type="PANTHER" id="PTHR36973">
    <property type="entry name" value="SLL1456 PROTEIN-RELATED"/>
    <property type="match status" value="1"/>
</dbReference>
<proteinExistence type="predicted"/>
<dbReference type="Pfam" id="PF05050">
    <property type="entry name" value="Methyltransf_21"/>
    <property type="match status" value="1"/>
</dbReference>
<evidence type="ECO:0000259" key="1">
    <source>
        <dbReference type="Pfam" id="PF05050"/>
    </source>
</evidence>
<accession>B8GTT1</accession>
<evidence type="ECO:0000313" key="3">
    <source>
        <dbReference type="Proteomes" id="UP000002383"/>
    </source>
</evidence>
<dbReference type="EMBL" id="CP001339">
    <property type="protein sequence ID" value="ACL73175.1"/>
    <property type="molecule type" value="Genomic_DNA"/>
</dbReference>
<keyword evidence="3" id="KW-1185">Reference proteome</keyword>
<dbReference type="InterPro" id="IPR029063">
    <property type="entry name" value="SAM-dependent_MTases_sf"/>
</dbReference>
<dbReference type="PANTHER" id="PTHR36973:SF4">
    <property type="entry name" value="NODULATION PROTEIN"/>
    <property type="match status" value="1"/>
</dbReference>
<keyword evidence="2" id="KW-0808">Transferase</keyword>
<evidence type="ECO:0000313" key="2">
    <source>
        <dbReference type="EMBL" id="ACL73175.1"/>
    </source>
</evidence>
<dbReference type="KEGG" id="tgr:Tgr7_2095"/>
<feature type="domain" description="Methyltransferase FkbM" evidence="1">
    <location>
        <begin position="50"/>
        <end position="218"/>
    </location>
</feature>
<dbReference type="eggNOG" id="COG0438">
    <property type="taxonomic scope" value="Bacteria"/>
</dbReference>
<dbReference type="InterPro" id="IPR053188">
    <property type="entry name" value="FkbM_Methyltransferase"/>
</dbReference>
<dbReference type="AlphaFoldDB" id="B8GTT1"/>
<dbReference type="HOGENOM" id="CLU_068034_3_0_6"/>
<sequence>MSRLLLQARKLASILTVSLWRKALMQHRVAAGVEHITVLRQLGACRTVVDIGANRGQFALAARAAFADAQIYSFEPLSAPASGYRATLASDVRVCLLEAAVGPEKGEADIHLSERDDSSSLLPITGRQDELFPGTAEIGRGRISVVRLADVLSAEEIVAPSLLKLDVQGFELQALAGSEDLLPLFDWVYVECSFVELYAGQAFADEVIAWLRERGFRLTGVFNMSYDRAGRAIQADFLFKKS</sequence>
<keyword evidence="2" id="KW-0489">Methyltransferase</keyword>
<dbReference type="GO" id="GO:0032259">
    <property type="term" value="P:methylation"/>
    <property type="evidence" value="ECO:0007669"/>
    <property type="project" value="UniProtKB-KW"/>
</dbReference>
<dbReference type="NCBIfam" id="TIGR01444">
    <property type="entry name" value="fkbM_fam"/>
    <property type="match status" value="1"/>
</dbReference>
<dbReference type="InterPro" id="IPR006342">
    <property type="entry name" value="FkbM_mtfrase"/>
</dbReference>